<sequence>MITRQPGKNYLNQYEPITLEPAGDRLEIGGVGTPLVAPVTVEHTSYMGDTLQLYTVSEPNT</sequence>
<dbReference type="Proteomes" id="UP000240322">
    <property type="component" value="Unassembled WGS sequence"/>
</dbReference>
<evidence type="ECO:0000313" key="2">
    <source>
        <dbReference type="Proteomes" id="UP000240322"/>
    </source>
</evidence>
<protein>
    <submittedName>
        <fullName evidence="1">Uncharacterized protein</fullName>
    </submittedName>
</protein>
<name>A0A2R6AXX1_9ARCH</name>
<proteinExistence type="predicted"/>
<dbReference type="AlphaFoldDB" id="A0A2R6AXX1"/>
<gene>
    <name evidence="1" type="ORF">B9Q03_04945</name>
</gene>
<evidence type="ECO:0000313" key="1">
    <source>
        <dbReference type="EMBL" id="PSN91163.1"/>
    </source>
</evidence>
<reference evidence="1 2" key="1">
    <citation type="submission" date="2017-04" db="EMBL/GenBank/DDBJ databases">
        <title>Novel microbial lineages endemic to geothermal iron-oxide mats fill important gaps in the evolutionary history of Archaea.</title>
        <authorList>
            <person name="Jay Z.J."/>
            <person name="Beam J.P."/>
            <person name="Dlakic M."/>
            <person name="Rusch D.B."/>
            <person name="Kozubal M.A."/>
            <person name="Inskeep W.P."/>
        </authorList>
    </citation>
    <scope>NUCLEOTIDE SEQUENCE [LARGE SCALE GENOMIC DNA]</scope>
    <source>
        <strain evidence="1">OSP_D</strain>
    </source>
</reference>
<comment type="caution">
    <text evidence="1">The sequence shown here is derived from an EMBL/GenBank/DDBJ whole genome shotgun (WGS) entry which is preliminary data.</text>
</comment>
<organism evidence="1 2">
    <name type="scientific">Candidatus Marsarchaeota G2 archaeon OSP_D</name>
    <dbReference type="NCBI Taxonomy" id="1978157"/>
    <lineage>
        <taxon>Archaea</taxon>
        <taxon>Candidatus Marsarchaeota</taxon>
        <taxon>Candidatus Marsarchaeota group 2</taxon>
    </lineage>
</organism>
<dbReference type="EMBL" id="NEXE01000033">
    <property type="protein sequence ID" value="PSN91163.1"/>
    <property type="molecule type" value="Genomic_DNA"/>
</dbReference>
<accession>A0A2R6AXX1</accession>